<reference evidence="3 4" key="1">
    <citation type="journal article" date="2016" name="Genome Announc.">
        <title>Genome Sequence of Madurella mycetomatis mm55, Isolated from a Human Mycetoma Case in Sudan.</title>
        <authorList>
            <person name="Smit S."/>
            <person name="Derks M.F."/>
            <person name="Bervoets S."/>
            <person name="Fahal A."/>
            <person name="van Leeuwen W."/>
            <person name="van Belkum A."/>
            <person name="van de Sande W.W."/>
        </authorList>
    </citation>
    <scope>NUCLEOTIDE SEQUENCE [LARGE SCALE GENOMIC DNA]</scope>
    <source>
        <strain evidence="4">mm55</strain>
    </source>
</reference>
<name>A0A175VMM3_9PEZI</name>
<dbReference type="Pfam" id="PF08241">
    <property type="entry name" value="Methyltransf_11"/>
    <property type="match status" value="1"/>
</dbReference>
<dbReference type="CDD" id="cd02440">
    <property type="entry name" value="AdoMet_MTases"/>
    <property type="match status" value="1"/>
</dbReference>
<keyword evidence="3" id="KW-0830">Ubiquinone</keyword>
<protein>
    <submittedName>
        <fullName evidence="3">Ubiquinone/menaquinone biosynthesis C-methyltransferase UbiE</fullName>
    </submittedName>
</protein>
<dbReference type="Proteomes" id="UP000078237">
    <property type="component" value="Unassembled WGS sequence"/>
</dbReference>
<evidence type="ECO:0000313" key="3">
    <source>
        <dbReference type="EMBL" id="KXX72778.1"/>
    </source>
</evidence>
<dbReference type="Gene3D" id="3.40.50.150">
    <property type="entry name" value="Vaccinia Virus protein VP39"/>
    <property type="match status" value="1"/>
</dbReference>
<dbReference type="SUPFAM" id="SSF53335">
    <property type="entry name" value="S-adenosyl-L-methionine-dependent methyltransferases"/>
    <property type="match status" value="1"/>
</dbReference>
<proteinExistence type="predicted"/>
<dbReference type="EMBL" id="LCTW02000744">
    <property type="protein sequence ID" value="KXX72778.1"/>
    <property type="molecule type" value="Genomic_DNA"/>
</dbReference>
<dbReference type="GO" id="GO:0010420">
    <property type="term" value="F:polyprenyldihydroxybenzoate methyltransferase activity"/>
    <property type="evidence" value="ECO:0007669"/>
    <property type="project" value="TreeGrafter"/>
</dbReference>
<sequence length="279" mass="30579">MANPQHVPYSPGHAPSQVKHHEWRTAENSVAYLLPHLQRSVHQNPNLQFLDVGAGSGTITASLARHLPLGRLTATDISAGVLARARAHAESRGVSNVAFQHASVYALPFADATFDVAHAHQVLTHLDAPVDAVREMLRVTKPGGIVALREADMLMWCLWPEIPALLRFHELMVGVQLANSGQVKAGRELVSWVMKAGVERGDVEASFGTWCYSKPEDRRMWGEAMIQRLLGGPMRNKALELGIATEDELGQMVKGWEEWIVTDDATLGLINGEVIVKKA</sequence>
<dbReference type="InterPro" id="IPR029063">
    <property type="entry name" value="SAM-dependent_MTases_sf"/>
</dbReference>
<accession>A0A175VMM3</accession>
<dbReference type="PANTHER" id="PTHR43464">
    <property type="entry name" value="METHYLTRANSFERASE"/>
    <property type="match status" value="1"/>
</dbReference>
<feature type="domain" description="Methyltransferase type 11" evidence="2">
    <location>
        <begin position="50"/>
        <end position="147"/>
    </location>
</feature>
<dbReference type="STRING" id="100816.A0A175VMM3"/>
<dbReference type="AlphaFoldDB" id="A0A175VMM3"/>
<comment type="caution">
    <text evidence="3">The sequence shown here is derived from an EMBL/GenBank/DDBJ whole genome shotgun (WGS) entry which is preliminary data.</text>
</comment>
<evidence type="ECO:0000313" key="4">
    <source>
        <dbReference type="Proteomes" id="UP000078237"/>
    </source>
</evidence>
<dbReference type="InterPro" id="IPR013216">
    <property type="entry name" value="Methyltransf_11"/>
</dbReference>
<evidence type="ECO:0000256" key="1">
    <source>
        <dbReference type="SAM" id="MobiDB-lite"/>
    </source>
</evidence>
<keyword evidence="4" id="KW-1185">Reference proteome</keyword>
<organism evidence="3 4">
    <name type="scientific">Madurella mycetomatis</name>
    <dbReference type="NCBI Taxonomy" id="100816"/>
    <lineage>
        <taxon>Eukaryota</taxon>
        <taxon>Fungi</taxon>
        <taxon>Dikarya</taxon>
        <taxon>Ascomycota</taxon>
        <taxon>Pezizomycotina</taxon>
        <taxon>Sordariomycetes</taxon>
        <taxon>Sordariomycetidae</taxon>
        <taxon>Sordariales</taxon>
        <taxon>Sordariales incertae sedis</taxon>
        <taxon>Madurella</taxon>
    </lineage>
</organism>
<dbReference type="VEuPathDB" id="FungiDB:MMYC01_210641"/>
<gene>
    <name evidence="3" type="ORF">MMYC01_210641</name>
</gene>
<feature type="region of interest" description="Disordered" evidence="1">
    <location>
        <begin position="1"/>
        <end position="20"/>
    </location>
</feature>
<dbReference type="PANTHER" id="PTHR43464:SF71">
    <property type="entry name" value="METHYLTRANSFERASE, PUTATIVE-RELATED"/>
    <property type="match status" value="1"/>
</dbReference>
<dbReference type="OrthoDB" id="10017101at2759"/>
<evidence type="ECO:0000259" key="2">
    <source>
        <dbReference type="Pfam" id="PF08241"/>
    </source>
</evidence>
<dbReference type="GO" id="GO:0032259">
    <property type="term" value="P:methylation"/>
    <property type="evidence" value="ECO:0007669"/>
    <property type="project" value="UniProtKB-KW"/>
</dbReference>